<protein>
    <submittedName>
        <fullName evidence="1">Uncharacterized protein</fullName>
    </submittedName>
</protein>
<dbReference type="GO" id="GO:0004721">
    <property type="term" value="F:phosphoprotein phosphatase activity"/>
    <property type="evidence" value="ECO:0007669"/>
    <property type="project" value="InterPro"/>
</dbReference>
<sequence length="127" mass="12872">MNRQATEQESGYADLVAHRGRELAGAVAVLAEGEGPLLVHGPGGEHQSGLVLALALLAAGLTHDDAVAAALPAEARPDALIQALAAIGALGGTEPYLLRHGLMVSHFHALRERFAGDEAGLAAGDVS</sequence>
<evidence type="ECO:0000313" key="1">
    <source>
        <dbReference type="EMBL" id="TFD87984.1"/>
    </source>
</evidence>
<dbReference type="AlphaFoldDB" id="A0A4V3IWZ6"/>
<dbReference type="SUPFAM" id="SSF52799">
    <property type="entry name" value="(Phosphotyrosine protein) phosphatases II"/>
    <property type="match status" value="1"/>
</dbReference>
<dbReference type="InterPro" id="IPR026893">
    <property type="entry name" value="Tyr/Ser_Pase_IphP-type"/>
</dbReference>
<dbReference type="Pfam" id="PF13350">
    <property type="entry name" value="Y_phosphatase3"/>
    <property type="match status" value="1"/>
</dbReference>
<reference evidence="1 2" key="1">
    <citation type="submission" date="2019-03" db="EMBL/GenBank/DDBJ databases">
        <title>Genomics of glacier-inhabiting Cryobacterium strains.</title>
        <authorList>
            <person name="Liu Q."/>
            <person name="Xin Y.-H."/>
        </authorList>
    </citation>
    <scope>NUCLEOTIDE SEQUENCE [LARGE SCALE GENOMIC DNA]</scope>
    <source>
        <strain evidence="1 2">Sr59</strain>
    </source>
</reference>
<proteinExistence type="predicted"/>
<gene>
    <name evidence="1" type="ORF">E3T61_12710</name>
</gene>
<name>A0A4V3IWZ6_9MICO</name>
<dbReference type="EMBL" id="SOHM01000030">
    <property type="protein sequence ID" value="TFD87984.1"/>
    <property type="molecule type" value="Genomic_DNA"/>
</dbReference>
<dbReference type="Proteomes" id="UP000298468">
    <property type="component" value="Unassembled WGS sequence"/>
</dbReference>
<accession>A0A4V3IWZ6</accession>
<dbReference type="RefSeq" id="WP_134641231.1">
    <property type="nucleotide sequence ID" value="NZ_SOHM01000030.1"/>
</dbReference>
<dbReference type="OrthoDB" id="5119365at2"/>
<organism evidence="1 2">
    <name type="scientific">Cryobacterium lactosi</name>
    <dbReference type="NCBI Taxonomy" id="1259202"/>
    <lineage>
        <taxon>Bacteria</taxon>
        <taxon>Bacillati</taxon>
        <taxon>Actinomycetota</taxon>
        <taxon>Actinomycetes</taxon>
        <taxon>Micrococcales</taxon>
        <taxon>Microbacteriaceae</taxon>
        <taxon>Cryobacterium</taxon>
    </lineage>
</organism>
<dbReference type="Gene3D" id="3.90.190.10">
    <property type="entry name" value="Protein tyrosine phosphatase superfamily"/>
    <property type="match status" value="1"/>
</dbReference>
<keyword evidence="2" id="KW-1185">Reference proteome</keyword>
<comment type="caution">
    <text evidence="1">The sequence shown here is derived from an EMBL/GenBank/DDBJ whole genome shotgun (WGS) entry which is preliminary data.</text>
</comment>
<dbReference type="InterPro" id="IPR029021">
    <property type="entry name" value="Prot-tyrosine_phosphatase-like"/>
</dbReference>
<evidence type="ECO:0000313" key="2">
    <source>
        <dbReference type="Proteomes" id="UP000298468"/>
    </source>
</evidence>